<proteinExistence type="predicted"/>
<dbReference type="HOGENOM" id="CLU_092858_0_0_1"/>
<sequence length="184" mass="19921">MQALSRAGYVGKDEAANGDDVLAVALQQIPRQQSWSGCAVNGVDRASSMWNQSGSPSYLLAECADATTNLVPDDNLYESSQACLQDLLMSRPITGPLQVQSAPVDASEPSISIRYNDWTSRTEPGYFSQGSPMWDLTTGPKGAEVTPVQPLSMHNEVDEESVWSTTLRGHEAQYASWEGMGSFL</sequence>
<dbReference type="VEuPathDB" id="FungiDB:PV06_11156"/>
<gene>
    <name evidence="1" type="ORF">PV06_11156</name>
</gene>
<evidence type="ECO:0000313" key="2">
    <source>
        <dbReference type="Proteomes" id="UP000053342"/>
    </source>
</evidence>
<dbReference type="RefSeq" id="XP_016256860.1">
    <property type="nucleotide sequence ID" value="XM_016412784.1"/>
</dbReference>
<dbReference type="GeneID" id="27363230"/>
<dbReference type="EMBL" id="KN847351">
    <property type="protein sequence ID" value="KIW36644.1"/>
    <property type="molecule type" value="Genomic_DNA"/>
</dbReference>
<protein>
    <submittedName>
        <fullName evidence="1">Uncharacterized protein</fullName>
    </submittedName>
</protein>
<reference evidence="1 2" key="1">
    <citation type="submission" date="2015-01" db="EMBL/GenBank/DDBJ databases">
        <title>The Genome Sequence of Exophiala oligosperma CBS72588.</title>
        <authorList>
            <consortium name="The Broad Institute Genomics Platform"/>
            <person name="Cuomo C."/>
            <person name="de Hoog S."/>
            <person name="Gorbushina A."/>
            <person name="Stielow B."/>
            <person name="Teixiera M."/>
            <person name="Abouelleil A."/>
            <person name="Chapman S.B."/>
            <person name="Priest M."/>
            <person name="Young S.K."/>
            <person name="Wortman J."/>
            <person name="Nusbaum C."/>
            <person name="Birren B."/>
        </authorList>
    </citation>
    <scope>NUCLEOTIDE SEQUENCE [LARGE SCALE GENOMIC DNA]</scope>
    <source>
        <strain evidence="1 2">CBS 72588</strain>
    </source>
</reference>
<organism evidence="1 2">
    <name type="scientific">Exophiala oligosperma</name>
    <dbReference type="NCBI Taxonomy" id="215243"/>
    <lineage>
        <taxon>Eukaryota</taxon>
        <taxon>Fungi</taxon>
        <taxon>Dikarya</taxon>
        <taxon>Ascomycota</taxon>
        <taxon>Pezizomycotina</taxon>
        <taxon>Eurotiomycetes</taxon>
        <taxon>Chaetothyriomycetidae</taxon>
        <taxon>Chaetothyriales</taxon>
        <taxon>Herpotrichiellaceae</taxon>
        <taxon>Exophiala</taxon>
    </lineage>
</organism>
<keyword evidence="2" id="KW-1185">Reference proteome</keyword>
<dbReference type="AlphaFoldDB" id="A0A0D2DLQ4"/>
<accession>A0A0D2DLQ4</accession>
<name>A0A0D2DLQ4_9EURO</name>
<dbReference type="Proteomes" id="UP000053342">
    <property type="component" value="Unassembled WGS sequence"/>
</dbReference>
<evidence type="ECO:0000313" key="1">
    <source>
        <dbReference type="EMBL" id="KIW36644.1"/>
    </source>
</evidence>